<gene>
    <name evidence="1" type="ORF">SteCoe_4644</name>
</gene>
<name>A0A1R2CUF0_9CILI</name>
<evidence type="ECO:0000313" key="2">
    <source>
        <dbReference type="Proteomes" id="UP000187209"/>
    </source>
</evidence>
<dbReference type="AlphaFoldDB" id="A0A1R2CUF0"/>
<organism evidence="1 2">
    <name type="scientific">Stentor coeruleus</name>
    <dbReference type="NCBI Taxonomy" id="5963"/>
    <lineage>
        <taxon>Eukaryota</taxon>
        <taxon>Sar</taxon>
        <taxon>Alveolata</taxon>
        <taxon>Ciliophora</taxon>
        <taxon>Postciliodesmatophora</taxon>
        <taxon>Heterotrichea</taxon>
        <taxon>Heterotrichida</taxon>
        <taxon>Stentoridae</taxon>
        <taxon>Stentor</taxon>
    </lineage>
</organism>
<comment type="caution">
    <text evidence="1">The sequence shown here is derived from an EMBL/GenBank/DDBJ whole genome shotgun (WGS) entry which is preliminary data.</text>
</comment>
<proteinExistence type="predicted"/>
<sequence>MNIKSNLDPLQSLSVRSLKMTTPCYPKIAKSTENIKHTSSENIKNEFRSSKRLNDNLKNKEEFKMKTKFINFENNDSNKELKINRLKRIIKNGGVMKPLRAVDEKKMQELAKSKNPLTIQRLNKFLYISN</sequence>
<protein>
    <submittedName>
        <fullName evidence="1">Uncharacterized protein</fullName>
    </submittedName>
</protein>
<reference evidence="1 2" key="1">
    <citation type="submission" date="2016-11" db="EMBL/GenBank/DDBJ databases">
        <title>The macronuclear genome of Stentor coeruleus: a giant cell with tiny introns.</title>
        <authorList>
            <person name="Slabodnick M."/>
            <person name="Ruby J.G."/>
            <person name="Reiff S.B."/>
            <person name="Swart E.C."/>
            <person name="Gosai S."/>
            <person name="Prabakaran S."/>
            <person name="Witkowska E."/>
            <person name="Larue G.E."/>
            <person name="Fisher S."/>
            <person name="Freeman R.M."/>
            <person name="Gunawardena J."/>
            <person name="Chu W."/>
            <person name="Stover N.A."/>
            <person name="Gregory B.D."/>
            <person name="Nowacki M."/>
            <person name="Derisi J."/>
            <person name="Roy S.W."/>
            <person name="Marshall W.F."/>
            <person name="Sood P."/>
        </authorList>
    </citation>
    <scope>NUCLEOTIDE SEQUENCE [LARGE SCALE GENOMIC DNA]</scope>
    <source>
        <strain evidence="1">WM001</strain>
    </source>
</reference>
<dbReference type="EMBL" id="MPUH01000058">
    <property type="protein sequence ID" value="OMJ92634.1"/>
    <property type="molecule type" value="Genomic_DNA"/>
</dbReference>
<keyword evidence="2" id="KW-1185">Reference proteome</keyword>
<evidence type="ECO:0000313" key="1">
    <source>
        <dbReference type="EMBL" id="OMJ92634.1"/>
    </source>
</evidence>
<accession>A0A1R2CUF0</accession>
<dbReference type="Proteomes" id="UP000187209">
    <property type="component" value="Unassembled WGS sequence"/>
</dbReference>